<reference evidence="3 4" key="1">
    <citation type="submission" date="2019-04" db="EMBL/GenBank/DDBJ databases">
        <title>Friends and foes A comparative genomics study of 23 Aspergillus species from section Flavi.</title>
        <authorList>
            <consortium name="DOE Joint Genome Institute"/>
            <person name="Kjaerbolling I."/>
            <person name="Vesth T."/>
            <person name="Frisvad J.C."/>
            <person name="Nybo J.L."/>
            <person name="Theobald S."/>
            <person name="Kildgaard S."/>
            <person name="Isbrandt T."/>
            <person name="Kuo A."/>
            <person name="Sato A."/>
            <person name="Lyhne E.K."/>
            <person name="Kogle M.E."/>
            <person name="Wiebenga A."/>
            <person name="Kun R.S."/>
            <person name="Lubbers R.J."/>
            <person name="Makela M.R."/>
            <person name="Barry K."/>
            <person name="Chovatia M."/>
            <person name="Clum A."/>
            <person name="Daum C."/>
            <person name="Haridas S."/>
            <person name="He G."/>
            <person name="LaButti K."/>
            <person name="Lipzen A."/>
            <person name="Mondo S."/>
            <person name="Riley R."/>
            <person name="Salamov A."/>
            <person name="Simmons B.A."/>
            <person name="Magnuson J.K."/>
            <person name="Henrissat B."/>
            <person name="Mortensen U.H."/>
            <person name="Larsen T.O."/>
            <person name="Devries R.P."/>
            <person name="Grigoriev I.V."/>
            <person name="Machida M."/>
            <person name="Baker S.E."/>
            <person name="Andersen M.R."/>
        </authorList>
    </citation>
    <scope>NUCLEOTIDE SEQUENCE [LARGE SCALE GENOMIC DNA]</scope>
    <source>
        <strain evidence="3 4">IBT 18842</strain>
    </source>
</reference>
<protein>
    <recommendedName>
        <fullName evidence="5">MARVEL domain-containing protein</fullName>
    </recommendedName>
</protein>
<evidence type="ECO:0000313" key="3">
    <source>
        <dbReference type="EMBL" id="KAE8148310.1"/>
    </source>
</evidence>
<proteinExistence type="predicted"/>
<sequence>MFYFPRNWRHHNLFYILMAIEFPFTVVILTFTGIASHDLYRTKLWQDGADNGFNSSPDEVVYAAANYRPYKVPMVWGSFITDYNLVLGVLSVFMLITKIPVHVLRIFYPPLSVFVHIGLFILYIVSAAYQAGSDTSDPRHPQSGPPWYITKSCNVASNKEVIGYCKQAKALFGFTIIIIVIYFVEAVVSIHSCFLTKEEKAEHDERREEKRTMKEYEDMVLKTPRAFPMSPTAPPAESTQGTPTMSSRSPTFSKSGYGMSDLPLRDHFSTPNPRPPTQQESAETLTSGNQSQIYFPPPPKKAAKV</sequence>
<feature type="transmembrane region" description="Helical" evidence="2">
    <location>
        <begin position="12"/>
        <end position="35"/>
    </location>
</feature>
<feature type="transmembrane region" description="Helical" evidence="2">
    <location>
        <begin position="170"/>
        <end position="190"/>
    </location>
</feature>
<dbReference type="AlphaFoldDB" id="A0A5N6TPV0"/>
<gene>
    <name evidence="3" type="ORF">BDV25DRAFT_20142</name>
</gene>
<dbReference type="Proteomes" id="UP000325780">
    <property type="component" value="Unassembled WGS sequence"/>
</dbReference>
<dbReference type="EMBL" id="ML742166">
    <property type="protein sequence ID" value="KAE8148310.1"/>
    <property type="molecule type" value="Genomic_DNA"/>
</dbReference>
<accession>A0A5N6TPV0</accession>
<evidence type="ECO:0000256" key="1">
    <source>
        <dbReference type="SAM" id="MobiDB-lite"/>
    </source>
</evidence>
<dbReference type="OrthoDB" id="5352400at2759"/>
<organism evidence="3 4">
    <name type="scientific">Aspergillus avenaceus</name>
    <dbReference type="NCBI Taxonomy" id="36643"/>
    <lineage>
        <taxon>Eukaryota</taxon>
        <taxon>Fungi</taxon>
        <taxon>Dikarya</taxon>
        <taxon>Ascomycota</taxon>
        <taxon>Pezizomycotina</taxon>
        <taxon>Eurotiomycetes</taxon>
        <taxon>Eurotiomycetidae</taxon>
        <taxon>Eurotiales</taxon>
        <taxon>Aspergillaceae</taxon>
        <taxon>Aspergillus</taxon>
        <taxon>Aspergillus subgen. Circumdati</taxon>
    </lineage>
</organism>
<keyword evidence="2" id="KW-1133">Transmembrane helix</keyword>
<keyword evidence="4" id="KW-1185">Reference proteome</keyword>
<feature type="transmembrane region" description="Helical" evidence="2">
    <location>
        <begin position="75"/>
        <end position="96"/>
    </location>
</feature>
<feature type="compositionally biased region" description="Polar residues" evidence="1">
    <location>
        <begin position="237"/>
        <end position="254"/>
    </location>
</feature>
<feature type="compositionally biased region" description="Polar residues" evidence="1">
    <location>
        <begin position="277"/>
        <end position="293"/>
    </location>
</feature>
<keyword evidence="2" id="KW-0472">Membrane</keyword>
<evidence type="ECO:0000313" key="4">
    <source>
        <dbReference type="Proteomes" id="UP000325780"/>
    </source>
</evidence>
<keyword evidence="2" id="KW-0812">Transmembrane</keyword>
<name>A0A5N6TPV0_ASPAV</name>
<evidence type="ECO:0008006" key="5">
    <source>
        <dbReference type="Google" id="ProtNLM"/>
    </source>
</evidence>
<evidence type="ECO:0000256" key="2">
    <source>
        <dbReference type="SAM" id="Phobius"/>
    </source>
</evidence>
<feature type="transmembrane region" description="Helical" evidence="2">
    <location>
        <begin position="108"/>
        <end position="129"/>
    </location>
</feature>
<feature type="region of interest" description="Disordered" evidence="1">
    <location>
        <begin position="224"/>
        <end position="305"/>
    </location>
</feature>
<feature type="compositionally biased region" description="Pro residues" evidence="1">
    <location>
        <begin position="295"/>
        <end position="305"/>
    </location>
</feature>